<dbReference type="SUPFAM" id="SSF103481">
    <property type="entry name" value="Multidrug resistance efflux transporter EmrE"/>
    <property type="match status" value="2"/>
</dbReference>
<gene>
    <name evidence="8" type="ORF">SAMEA3906487_04132</name>
</gene>
<evidence type="ECO:0000256" key="4">
    <source>
        <dbReference type="ARBA" id="ARBA00022989"/>
    </source>
</evidence>
<dbReference type="Pfam" id="PF00892">
    <property type="entry name" value="EamA"/>
    <property type="match status" value="2"/>
</dbReference>
<dbReference type="GeneID" id="56588653"/>
<feature type="transmembrane region" description="Helical" evidence="6">
    <location>
        <begin position="207"/>
        <end position="228"/>
    </location>
</feature>
<evidence type="ECO:0000313" key="8">
    <source>
        <dbReference type="EMBL" id="SAI74275.1"/>
    </source>
</evidence>
<evidence type="ECO:0000256" key="6">
    <source>
        <dbReference type="SAM" id="Phobius"/>
    </source>
</evidence>
<feature type="transmembrane region" description="Helical" evidence="6">
    <location>
        <begin position="35"/>
        <end position="58"/>
    </location>
</feature>
<feature type="transmembrane region" description="Helical" evidence="6">
    <location>
        <begin position="180"/>
        <end position="201"/>
    </location>
</feature>
<evidence type="ECO:0000259" key="7">
    <source>
        <dbReference type="Pfam" id="PF00892"/>
    </source>
</evidence>
<dbReference type="PANTHER" id="PTHR32322:SF2">
    <property type="entry name" value="EAMA DOMAIN-CONTAINING PROTEIN"/>
    <property type="match status" value="1"/>
</dbReference>
<dbReference type="InterPro" id="IPR000620">
    <property type="entry name" value="EamA_dom"/>
</dbReference>
<dbReference type="RefSeq" id="WP_063492499.1">
    <property type="nucleotide sequence ID" value="NZ_CP016340.1"/>
</dbReference>
<dbReference type="OrthoDB" id="9809509at2"/>
<evidence type="ECO:0000313" key="9">
    <source>
        <dbReference type="Proteomes" id="UP000076825"/>
    </source>
</evidence>
<protein>
    <submittedName>
        <fullName evidence="8">DMT family permease</fullName>
    </submittedName>
</protein>
<comment type="similarity">
    <text evidence="2">Belongs to the EamA transporter family.</text>
</comment>
<dbReference type="PANTHER" id="PTHR32322">
    <property type="entry name" value="INNER MEMBRANE TRANSPORTER"/>
    <property type="match status" value="1"/>
</dbReference>
<proteinExistence type="inferred from homology"/>
<keyword evidence="4 6" id="KW-1133">Transmembrane helix</keyword>
<evidence type="ECO:0000256" key="3">
    <source>
        <dbReference type="ARBA" id="ARBA00022692"/>
    </source>
</evidence>
<evidence type="ECO:0000256" key="5">
    <source>
        <dbReference type="ARBA" id="ARBA00023136"/>
    </source>
</evidence>
<feature type="domain" description="EamA" evidence="7">
    <location>
        <begin position="16"/>
        <end position="138"/>
    </location>
</feature>
<feature type="transmembrane region" description="Helical" evidence="6">
    <location>
        <begin position="261"/>
        <end position="280"/>
    </location>
</feature>
<dbReference type="EMBL" id="LT546645">
    <property type="protein sequence ID" value="SAI74275.1"/>
    <property type="molecule type" value="Genomic_DNA"/>
</dbReference>
<feature type="transmembrane region" description="Helical" evidence="6">
    <location>
        <begin position="96"/>
        <end position="115"/>
    </location>
</feature>
<dbReference type="InterPro" id="IPR037185">
    <property type="entry name" value="EmrE-like"/>
</dbReference>
<name>A0A157SV97_9BORD</name>
<feature type="transmembrane region" description="Helical" evidence="6">
    <location>
        <begin position="235"/>
        <end position="255"/>
    </location>
</feature>
<sequence>MSIHLRSCRAHGATTLFVLLWSSGAITSKLALLYASPFAFLLLRMGLAFLVLAALATARRRWLPAPGTRLLTALIGLTLLGGYTVCYLLALEHGVAPGVLATILGIQPLLTLLAVHRHLSPRRLAGLLLALGGLMLVVWQGLHLQGLGWLGIAFALTSLACITLGALLQKKVTQAPLDVLPLQYAVGLLLCLALAPTQALAFTFNAASLGLLLWLGLGISVGATLLFYRLIQGGDLVNVTSLFYLVPVGTALLDYLLLGQALSGLAVAGMAAILGGLALVTQGSPR</sequence>
<dbReference type="KEGG" id="btrm:SAMEA390648704132"/>
<keyword evidence="5 6" id="KW-0472">Membrane</keyword>
<keyword evidence="9" id="KW-1185">Reference proteome</keyword>
<keyword evidence="3 6" id="KW-0812">Transmembrane</keyword>
<feature type="transmembrane region" description="Helical" evidence="6">
    <location>
        <begin position="70"/>
        <end position="90"/>
    </location>
</feature>
<dbReference type="PATRIC" id="fig|123899.6.peg.4129"/>
<dbReference type="Proteomes" id="UP000076825">
    <property type="component" value="Chromosome 1"/>
</dbReference>
<feature type="transmembrane region" description="Helical" evidence="6">
    <location>
        <begin position="124"/>
        <end position="142"/>
    </location>
</feature>
<evidence type="ECO:0000256" key="1">
    <source>
        <dbReference type="ARBA" id="ARBA00004141"/>
    </source>
</evidence>
<evidence type="ECO:0000256" key="2">
    <source>
        <dbReference type="ARBA" id="ARBA00007362"/>
    </source>
</evidence>
<comment type="subcellular location">
    <subcellularLocation>
        <location evidence="1">Membrane</location>
        <topology evidence="1">Multi-pass membrane protein</topology>
    </subcellularLocation>
</comment>
<dbReference type="GO" id="GO:0016020">
    <property type="term" value="C:membrane"/>
    <property type="evidence" value="ECO:0007669"/>
    <property type="project" value="UniProtKB-SubCell"/>
</dbReference>
<dbReference type="AlphaFoldDB" id="A0A157SV97"/>
<dbReference type="eggNOG" id="COG0697">
    <property type="taxonomic scope" value="Bacteria"/>
</dbReference>
<dbReference type="InterPro" id="IPR050638">
    <property type="entry name" value="AA-Vitamin_Transporters"/>
</dbReference>
<dbReference type="STRING" id="123899.SAMEA3906487_04132"/>
<accession>A0A157SV97</accession>
<feature type="transmembrane region" description="Helical" evidence="6">
    <location>
        <begin position="148"/>
        <end position="168"/>
    </location>
</feature>
<organism evidence="8 9">
    <name type="scientific">Bordetella trematum</name>
    <dbReference type="NCBI Taxonomy" id="123899"/>
    <lineage>
        <taxon>Bacteria</taxon>
        <taxon>Pseudomonadati</taxon>
        <taxon>Pseudomonadota</taxon>
        <taxon>Betaproteobacteria</taxon>
        <taxon>Burkholderiales</taxon>
        <taxon>Alcaligenaceae</taxon>
        <taxon>Bordetella</taxon>
    </lineage>
</organism>
<reference evidence="8 9" key="1">
    <citation type="submission" date="2016-04" db="EMBL/GenBank/DDBJ databases">
        <authorList>
            <consortium name="Pathogen Informatics"/>
        </authorList>
    </citation>
    <scope>NUCLEOTIDE SEQUENCE [LARGE SCALE GENOMIC DNA]</scope>
    <source>
        <strain evidence="8 9">H044680328</strain>
    </source>
</reference>
<feature type="domain" description="EamA" evidence="7">
    <location>
        <begin position="150"/>
        <end position="281"/>
    </location>
</feature>